<dbReference type="InterPro" id="IPR050490">
    <property type="entry name" value="Bact_solute-bd_prot1"/>
</dbReference>
<proteinExistence type="inferred from homology"/>
<evidence type="ECO:0000313" key="6">
    <source>
        <dbReference type="Proteomes" id="UP000191905"/>
    </source>
</evidence>
<protein>
    <submittedName>
        <fullName evidence="5">Sugar ABC transporter substrate-binding protein</fullName>
    </submittedName>
</protein>
<dbReference type="GO" id="GO:0042597">
    <property type="term" value="C:periplasmic space"/>
    <property type="evidence" value="ECO:0007669"/>
    <property type="project" value="UniProtKB-SubCell"/>
</dbReference>
<name>A0A1V8RVP4_9HYPH</name>
<feature type="chain" id="PRO_5012008903" evidence="4">
    <location>
        <begin position="25"/>
        <end position="425"/>
    </location>
</feature>
<feature type="signal peptide" evidence="4">
    <location>
        <begin position="1"/>
        <end position="24"/>
    </location>
</feature>
<dbReference type="InterPro" id="IPR006059">
    <property type="entry name" value="SBP"/>
</dbReference>
<dbReference type="Gene3D" id="3.40.190.10">
    <property type="entry name" value="Periplasmic binding protein-like II"/>
    <property type="match status" value="2"/>
</dbReference>
<dbReference type="SUPFAM" id="SSF53850">
    <property type="entry name" value="Periplasmic binding protein-like II"/>
    <property type="match status" value="1"/>
</dbReference>
<keyword evidence="3" id="KW-0574">Periplasm</keyword>
<dbReference type="EMBL" id="MDET01000002">
    <property type="protein sequence ID" value="OQM77225.1"/>
    <property type="molecule type" value="Genomic_DNA"/>
</dbReference>
<dbReference type="Pfam" id="PF01547">
    <property type="entry name" value="SBP_bac_1"/>
    <property type="match status" value="1"/>
</dbReference>
<organism evidence="5 6">
    <name type="scientific">Manganibacter manganicus</name>
    <dbReference type="NCBI Taxonomy" id="1873176"/>
    <lineage>
        <taxon>Bacteria</taxon>
        <taxon>Pseudomonadati</taxon>
        <taxon>Pseudomonadota</taxon>
        <taxon>Alphaproteobacteria</taxon>
        <taxon>Hyphomicrobiales</taxon>
        <taxon>Phyllobacteriaceae</taxon>
        <taxon>Manganibacter</taxon>
    </lineage>
</organism>
<dbReference type="OrthoDB" id="2509690at2"/>
<dbReference type="CDD" id="cd14748">
    <property type="entry name" value="PBP2_UgpB"/>
    <property type="match status" value="1"/>
</dbReference>
<accession>A0A1V8RVP4</accession>
<keyword evidence="6" id="KW-1185">Reference proteome</keyword>
<dbReference type="PANTHER" id="PTHR43649">
    <property type="entry name" value="ARABINOSE-BINDING PROTEIN-RELATED"/>
    <property type="match status" value="1"/>
</dbReference>
<reference evidence="5 6" key="1">
    <citation type="journal article" date="2016" name="Int. J. Syst. Evol. Microbiol.">
        <title>Pseudaminobacter manganicus sp. nov., isolated from sludge of a manganese mine.</title>
        <authorList>
            <person name="Li J."/>
            <person name="Huang J."/>
            <person name="Liao S."/>
            <person name="Wang G."/>
        </authorList>
    </citation>
    <scope>NUCLEOTIDE SEQUENCE [LARGE SCALE GENOMIC DNA]</scope>
    <source>
        <strain evidence="5 6">JH-7</strain>
    </source>
</reference>
<evidence type="ECO:0000313" key="5">
    <source>
        <dbReference type="EMBL" id="OQM77225.1"/>
    </source>
</evidence>
<dbReference type="PANTHER" id="PTHR43649:SF12">
    <property type="entry name" value="DIACETYLCHITOBIOSE BINDING PROTEIN DASA"/>
    <property type="match status" value="1"/>
</dbReference>
<comment type="similarity">
    <text evidence="2">Belongs to the bacterial solute-binding protein 1 family.</text>
</comment>
<evidence type="ECO:0000256" key="2">
    <source>
        <dbReference type="ARBA" id="ARBA00008520"/>
    </source>
</evidence>
<evidence type="ECO:0000256" key="4">
    <source>
        <dbReference type="SAM" id="SignalP"/>
    </source>
</evidence>
<dbReference type="AlphaFoldDB" id="A0A1V8RVP4"/>
<sequence>MKFLSKLIGAAAALGFAGMSSAFAQSPVTLDVFYAFPSFAKFHEPIAGEFMKEHPDIKIEFRAPAASYDEGHQAMLRAAITNNLPDVYYSGYHLLSELVGKLKARSQIVDLGPLMDAEPAEWRSANYADNILALGKEDGTLYGLPFNASMPIMYYNADLVKKAGGDPDNMPTDWPGIMDLAKKIKATGPNIAGLAYNIHDWPDEWLWDAMLMQSGGALTKDGKVAFGDEHGLEALEYFRSFVTDAGMPLIDWDQSRQSFIAGQIGLFFDTPARLNQDTELIGDRFELRTAVFPIDDKENGGLPTGGNAAVITAKDPAKQKAAWEFLKFVTSPKAQEMVVKMSGYLPTNKAATGPDYLGPFYEANPNFSTVAKEMDKSMPWPGYSAGNTVRIWRTQREIIAGVMRGDISPKDGLDRLVSETQALMK</sequence>
<evidence type="ECO:0000256" key="1">
    <source>
        <dbReference type="ARBA" id="ARBA00004418"/>
    </source>
</evidence>
<gene>
    <name evidence="5" type="ORF">BFN67_10660</name>
</gene>
<comment type="subcellular location">
    <subcellularLocation>
        <location evidence="1">Periplasm</location>
    </subcellularLocation>
</comment>
<dbReference type="RefSeq" id="WP_080918061.1">
    <property type="nucleotide sequence ID" value="NZ_MDET01000002.1"/>
</dbReference>
<comment type="caution">
    <text evidence="5">The sequence shown here is derived from an EMBL/GenBank/DDBJ whole genome shotgun (WGS) entry which is preliminary data.</text>
</comment>
<dbReference type="STRING" id="1873176.BFN67_10660"/>
<dbReference type="Proteomes" id="UP000191905">
    <property type="component" value="Unassembled WGS sequence"/>
</dbReference>
<evidence type="ECO:0000256" key="3">
    <source>
        <dbReference type="ARBA" id="ARBA00022764"/>
    </source>
</evidence>
<keyword evidence="4" id="KW-0732">Signal</keyword>